<proteinExistence type="predicted"/>
<feature type="region of interest" description="Disordered" evidence="1">
    <location>
        <begin position="114"/>
        <end position="133"/>
    </location>
</feature>
<name>A0A0C2WK14_AMAMK</name>
<dbReference type="InterPro" id="IPR030379">
    <property type="entry name" value="G_SEPTIN_dom"/>
</dbReference>
<keyword evidence="2" id="KW-0812">Transmembrane</keyword>
<gene>
    <name evidence="4" type="ORF">M378DRAFT_181781</name>
</gene>
<dbReference type="Gene3D" id="3.40.50.300">
    <property type="entry name" value="P-loop containing nucleotide triphosphate hydrolases"/>
    <property type="match status" value="1"/>
</dbReference>
<keyword evidence="2" id="KW-1133">Transmembrane helix</keyword>
<protein>
    <recommendedName>
        <fullName evidence="3">Septin-type G domain-containing protein</fullName>
    </recommendedName>
</protein>
<dbReference type="HOGENOM" id="CLU_1906215_0_0_1"/>
<dbReference type="SUPFAM" id="SSF52540">
    <property type="entry name" value="P-loop containing nucleoside triphosphate hydrolases"/>
    <property type="match status" value="1"/>
</dbReference>
<keyword evidence="2" id="KW-0472">Membrane</keyword>
<dbReference type="Pfam" id="PF00735">
    <property type="entry name" value="Septin"/>
    <property type="match status" value="1"/>
</dbReference>
<organism evidence="4 5">
    <name type="scientific">Amanita muscaria (strain Koide BX008)</name>
    <dbReference type="NCBI Taxonomy" id="946122"/>
    <lineage>
        <taxon>Eukaryota</taxon>
        <taxon>Fungi</taxon>
        <taxon>Dikarya</taxon>
        <taxon>Basidiomycota</taxon>
        <taxon>Agaricomycotina</taxon>
        <taxon>Agaricomycetes</taxon>
        <taxon>Agaricomycetidae</taxon>
        <taxon>Agaricales</taxon>
        <taxon>Pluteineae</taxon>
        <taxon>Amanitaceae</taxon>
        <taxon>Amanita</taxon>
    </lineage>
</organism>
<sequence length="133" mass="14623">MFRAQALTPVGQLRGVVAMLLVGCLIVLYAELEEDGLRISLTIVDTPGFGDNIDNRNAYASAALVVFDKSLNLDISFQEIVDYLERQGCLLFVLKKSHSTEELASSLGHFPSGNARNRNSKLPSTKPYGNFRC</sequence>
<feature type="domain" description="Septin-type G" evidence="3">
    <location>
        <begin position="30"/>
        <end position="64"/>
    </location>
</feature>
<dbReference type="EMBL" id="KN818388">
    <property type="protein sequence ID" value="KIL56996.1"/>
    <property type="molecule type" value="Genomic_DNA"/>
</dbReference>
<feature type="transmembrane region" description="Helical" evidence="2">
    <location>
        <begin position="12"/>
        <end position="30"/>
    </location>
</feature>
<evidence type="ECO:0000256" key="2">
    <source>
        <dbReference type="SAM" id="Phobius"/>
    </source>
</evidence>
<feature type="compositionally biased region" description="Polar residues" evidence="1">
    <location>
        <begin position="114"/>
        <end position="123"/>
    </location>
</feature>
<dbReference type="InterPro" id="IPR027417">
    <property type="entry name" value="P-loop_NTPase"/>
</dbReference>
<dbReference type="AlphaFoldDB" id="A0A0C2WK14"/>
<dbReference type="OrthoDB" id="416553at2759"/>
<evidence type="ECO:0000256" key="1">
    <source>
        <dbReference type="SAM" id="MobiDB-lite"/>
    </source>
</evidence>
<dbReference type="InParanoid" id="A0A0C2WK14"/>
<dbReference type="GO" id="GO:0005525">
    <property type="term" value="F:GTP binding"/>
    <property type="evidence" value="ECO:0007669"/>
    <property type="project" value="InterPro"/>
</dbReference>
<evidence type="ECO:0000259" key="3">
    <source>
        <dbReference type="Pfam" id="PF00735"/>
    </source>
</evidence>
<evidence type="ECO:0000313" key="5">
    <source>
        <dbReference type="Proteomes" id="UP000054549"/>
    </source>
</evidence>
<reference evidence="4 5" key="1">
    <citation type="submission" date="2014-04" db="EMBL/GenBank/DDBJ databases">
        <title>Evolutionary Origins and Diversification of the Mycorrhizal Mutualists.</title>
        <authorList>
            <consortium name="DOE Joint Genome Institute"/>
            <consortium name="Mycorrhizal Genomics Consortium"/>
            <person name="Kohler A."/>
            <person name="Kuo A."/>
            <person name="Nagy L.G."/>
            <person name="Floudas D."/>
            <person name="Copeland A."/>
            <person name="Barry K.W."/>
            <person name="Cichocki N."/>
            <person name="Veneault-Fourrey C."/>
            <person name="LaButti K."/>
            <person name="Lindquist E.A."/>
            <person name="Lipzen A."/>
            <person name="Lundell T."/>
            <person name="Morin E."/>
            <person name="Murat C."/>
            <person name="Riley R."/>
            <person name="Ohm R."/>
            <person name="Sun H."/>
            <person name="Tunlid A."/>
            <person name="Henrissat B."/>
            <person name="Grigoriev I.V."/>
            <person name="Hibbett D.S."/>
            <person name="Martin F."/>
        </authorList>
    </citation>
    <scope>NUCLEOTIDE SEQUENCE [LARGE SCALE GENOMIC DNA]</scope>
    <source>
        <strain evidence="4 5">Koide BX008</strain>
    </source>
</reference>
<keyword evidence="5" id="KW-1185">Reference proteome</keyword>
<evidence type="ECO:0000313" key="4">
    <source>
        <dbReference type="EMBL" id="KIL56996.1"/>
    </source>
</evidence>
<dbReference type="Proteomes" id="UP000054549">
    <property type="component" value="Unassembled WGS sequence"/>
</dbReference>
<accession>A0A0C2WK14</accession>